<evidence type="ECO:0000256" key="1">
    <source>
        <dbReference type="ARBA" id="ARBA00022741"/>
    </source>
</evidence>
<dbReference type="Gene3D" id="3.40.850.10">
    <property type="entry name" value="Kinesin motor domain"/>
    <property type="match status" value="1"/>
</dbReference>
<evidence type="ECO:0000259" key="6">
    <source>
        <dbReference type="PROSITE" id="PS50067"/>
    </source>
</evidence>
<accession>A0ABY6LH73</accession>
<dbReference type="InterPro" id="IPR001752">
    <property type="entry name" value="Kinesin_motor_dom"/>
</dbReference>
<dbReference type="PROSITE" id="PS50067">
    <property type="entry name" value="KINESIN_MOTOR_2"/>
    <property type="match status" value="1"/>
</dbReference>
<evidence type="ECO:0000313" key="8">
    <source>
        <dbReference type="Proteomes" id="UP001235939"/>
    </source>
</evidence>
<sequence length="307" mass="34112">MCVTAEKALGHKKGQDYINYRNSVLTWLLKDSLGGNSKTLMIANISPADCNHAETMSTLIYANRAKNIINKPTVNEDPNVKLIRKLKDEIAQLQSLLKNSVSSPFPVMEQIQQHEAKVKELREEWTEKWRETHDILREQQALGLRKSGGHGVVLDSEKPHLIGVDGDWFSTGLTLYPLSDVSQNLPTQIHQIVRYIFYPNKNISFQVMGYVVQKECTLIGTAEAEVPQDIVPLSNHVAVVLSVLEGPDILPEHCSIQMPPHNGAAMLVPQPGAKCAVNDVPVTEPTVLSQGGYFTLLTYSDFHQSVP</sequence>
<name>A0ABY6LH73_9ARAC</name>
<keyword evidence="8" id="KW-1185">Reference proteome</keyword>
<dbReference type="InterPro" id="IPR027417">
    <property type="entry name" value="P-loop_NTPase"/>
</dbReference>
<dbReference type="EMBL" id="CP092881">
    <property type="protein sequence ID" value="UYV80530.1"/>
    <property type="molecule type" value="Genomic_DNA"/>
</dbReference>
<protein>
    <submittedName>
        <fullName evidence="7">KIF16B</fullName>
    </submittedName>
</protein>
<evidence type="ECO:0000256" key="4">
    <source>
        <dbReference type="ARBA" id="ARBA00023175"/>
    </source>
</evidence>
<keyword evidence="1" id="KW-0547">Nucleotide-binding</keyword>
<keyword evidence="3" id="KW-0175">Coiled coil</keyword>
<gene>
    <name evidence="7" type="ORF">LAZ67_19000479</name>
</gene>
<evidence type="ECO:0000313" key="7">
    <source>
        <dbReference type="EMBL" id="UYV80530.1"/>
    </source>
</evidence>
<dbReference type="Pfam" id="PF00225">
    <property type="entry name" value="Kinesin"/>
    <property type="match status" value="1"/>
</dbReference>
<dbReference type="PANTHER" id="PTHR47117">
    <property type="entry name" value="STAR-RELATED LIPID TRANSFER PROTEIN 9"/>
    <property type="match status" value="1"/>
</dbReference>
<evidence type="ECO:0000256" key="3">
    <source>
        <dbReference type="ARBA" id="ARBA00023054"/>
    </source>
</evidence>
<dbReference type="PANTHER" id="PTHR47117:SF6">
    <property type="entry name" value="KINESIN-LIKE PROTEIN KIF16B"/>
    <property type="match status" value="1"/>
</dbReference>
<evidence type="ECO:0000256" key="2">
    <source>
        <dbReference type="ARBA" id="ARBA00022840"/>
    </source>
</evidence>
<comment type="similarity">
    <text evidence="5">Belongs to the TRAFAC class myosin-kinesin ATPase superfamily. Kinesin family.</text>
</comment>
<evidence type="ECO:0000256" key="5">
    <source>
        <dbReference type="PROSITE-ProRule" id="PRU00283"/>
    </source>
</evidence>
<dbReference type="InterPro" id="IPR036961">
    <property type="entry name" value="Kinesin_motor_dom_sf"/>
</dbReference>
<organism evidence="7 8">
    <name type="scientific">Cordylochernes scorpioides</name>
    <dbReference type="NCBI Taxonomy" id="51811"/>
    <lineage>
        <taxon>Eukaryota</taxon>
        <taxon>Metazoa</taxon>
        <taxon>Ecdysozoa</taxon>
        <taxon>Arthropoda</taxon>
        <taxon>Chelicerata</taxon>
        <taxon>Arachnida</taxon>
        <taxon>Pseudoscorpiones</taxon>
        <taxon>Cheliferoidea</taxon>
        <taxon>Chernetidae</taxon>
        <taxon>Cordylochernes</taxon>
    </lineage>
</organism>
<dbReference type="Proteomes" id="UP001235939">
    <property type="component" value="Chromosome 19"/>
</dbReference>
<proteinExistence type="inferred from homology"/>
<feature type="domain" description="Kinesin motor" evidence="6">
    <location>
        <begin position="1"/>
        <end position="68"/>
    </location>
</feature>
<dbReference type="SUPFAM" id="SSF52540">
    <property type="entry name" value="P-loop containing nucleoside triphosphate hydrolases"/>
    <property type="match status" value="1"/>
</dbReference>
<dbReference type="Gene3D" id="2.60.200.20">
    <property type="match status" value="1"/>
</dbReference>
<dbReference type="InterPro" id="IPR008984">
    <property type="entry name" value="SMAD_FHA_dom_sf"/>
</dbReference>
<dbReference type="SUPFAM" id="SSF49879">
    <property type="entry name" value="SMAD/FHA domain"/>
    <property type="match status" value="1"/>
</dbReference>
<reference evidence="7 8" key="1">
    <citation type="submission" date="2022-01" db="EMBL/GenBank/DDBJ databases">
        <title>A chromosomal length assembly of Cordylochernes scorpioides.</title>
        <authorList>
            <person name="Zeh D."/>
            <person name="Zeh J."/>
        </authorList>
    </citation>
    <scope>NUCLEOTIDE SEQUENCE [LARGE SCALE GENOMIC DNA]</scope>
    <source>
        <strain evidence="7">IN4F17</strain>
        <tissue evidence="7">Whole Body</tissue>
    </source>
</reference>
<keyword evidence="2" id="KW-0067">ATP-binding</keyword>
<keyword evidence="4" id="KW-0505">Motor protein</keyword>
<comment type="caution">
    <text evidence="5">Lacks conserved residue(s) required for the propagation of feature annotation.</text>
</comment>